<organism evidence="1 2">
    <name type="scientific">Mucilaginibacter terrenus</name>
    <dbReference type="NCBI Taxonomy" id="2482727"/>
    <lineage>
        <taxon>Bacteria</taxon>
        <taxon>Pseudomonadati</taxon>
        <taxon>Bacteroidota</taxon>
        <taxon>Sphingobacteriia</taxon>
        <taxon>Sphingobacteriales</taxon>
        <taxon>Sphingobacteriaceae</taxon>
        <taxon>Mucilaginibacter</taxon>
    </lineage>
</organism>
<protein>
    <submittedName>
        <fullName evidence="1">DUF892 family protein</fullName>
    </submittedName>
</protein>
<dbReference type="InterPro" id="IPR012347">
    <property type="entry name" value="Ferritin-like"/>
</dbReference>
<dbReference type="InterPro" id="IPR047114">
    <property type="entry name" value="YciF"/>
</dbReference>
<dbReference type="SUPFAM" id="SSF47240">
    <property type="entry name" value="Ferritin-like"/>
    <property type="match status" value="1"/>
</dbReference>
<dbReference type="EMBL" id="QWDE01000001">
    <property type="protein sequence ID" value="RFZ85588.1"/>
    <property type="molecule type" value="Genomic_DNA"/>
</dbReference>
<proteinExistence type="predicted"/>
<keyword evidence="2" id="KW-1185">Reference proteome</keyword>
<sequence length="175" mass="20110">MRKEELEPMALPLSKLEPKQLRSFFITHLDHIYAAKKHVLNNLPQLANLAHFTDLRNSILEIKDEISKQIRRMDVIYSLLETSHGDGSHGGWEGLIDNAFAAVQDNFDCAELRDLAIIFHMQNIESLETASFKVLQMAAVRFRSKEINQLLKENYDEANSDRLLLLLIMSKYITG</sequence>
<accession>A0A3E2NX41</accession>
<dbReference type="PANTHER" id="PTHR30565">
    <property type="entry name" value="PROTEIN YCIF"/>
    <property type="match status" value="1"/>
</dbReference>
<evidence type="ECO:0000313" key="2">
    <source>
        <dbReference type="Proteomes" id="UP000260823"/>
    </source>
</evidence>
<dbReference type="InterPro" id="IPR010287">
    <property type="entry name" value="DUF892_YciF-like"/>
</dbReference>
<dbReference type="AlphaFoldDB" id="A0A3E2NX41"/>
<dbReference type="OrthoDB" id="954235at2"/>
<comment type="caution">
    <text evidence="1">The sequence shown here is derived from an EMBL/GenBank/DDBJ whole genome shotgun (WGS) entry which is preliminary data.</text>
</comment>
<dbReference type="Gene3D" id="1.20.1260.10">
    <property type="match status" value="1"/>
</dbReference>
<dbReference type="Proteomes" id="UP000260823">
    <property type="component" value="Unassembled WGS sequence"/>
</dbReference>
<gene>
    <name evidence="1" type="ORF">DYU05_08325</name>
</gene>
<name>A0A3E2NX41_9SPHI</name>
<dbReference type="PANTHER" id="PTHR30565:SF9">
    <property type="entry name" value="PROTEIN YCIF"/>
    <property type="match status" value="1"/>
</dbReference>
<reference evidence="1 2" key="1">
    <citation type="submission" date="2018-08" db="EMBL/GenBank/DDBJ databases">
        <title>Mucilaginibacter terrae sp. nov., isolated from manganese diggings.</title>
        <authorList>
            <person name="Huang Y."/>
            <person name="Zhou Z."/>
        </authorList>
    </citation>
    <scope>NUCLEOTIDE SEQUENCE [LARGE SCALE GENOMIC DNA]</scope>
    <source>
        <strain evidence="1 2">ZH6</strain>
    </source>
</reference>
<dbReference type="Pfam" id="PF05974">
    <property type="entry name" value="DUF892"/>
    <property type="match status" value="1"/>
</dbReference>
<dbReference type="InterPro" id="IPR009078">
    <property type="entry name" value="Ferritin-like_SF"/>
</dbReference>
<dbReference type="RefSeq" id="WP_117382485.1">
    <property type="nucleotide sequence ID" value="NZ_QWDE01000001.1"/>
</dbReference>
<evidence type="ECO:0000313" key="1">
    <source>
        <dbReference type="EMBL" id="RFZ85588.1"/>
    </source>
</evidence>